<reference evidence="16" key="1">
    <citation type="submission" date="2016-05" db="EMBL/GenBank/DDBJ databases">
        <title>Comparative genomics of biotechnologically important yeasts.</title>
        <authorList>
            <consortium name="DOE Joint Genome Institute"/>
            <person name="Riley R."/>
            <person name="Haridas S."/>
            <person name="Wolfe K.H."/>
            <person name="Lopes M.R."/>
            <person name="Hittinger C.T."/>
            <person name="Goker M."/>
            <person name="Salamov A."/>
            <person name="Wisecaver J."/>
            <person name="Long T.M."/>
            <person name="Aerts A.L."/>
            <person name="Barry K."/>
            <person name="Choi C."/>
            <person name="Clum A."/>
            <person name="Coughlan A.Y."/>
            <person name="Deshpande S."/>
            <person name="Douglass A.P."/>
            <person name="Hanson S.J."/>
            <person name="Klenk H.-P."/>
            <person name="Labutti K."/>
            <person name="Lapidus A."/>
            <person name="Lindquist E."/>
            <person name="Lipzen A."/>
            <person name="Meier-Kolthoff J.P."/>
            <person name="Ohm R.A."/>
            <person name="Otillar R.P."/>
            <person name="Pangilinan J."/>
            <person name="Peng Y."/>
            <person name="Rokas A."/>
            <person name="Rosa C.A."/>
            <person name="Scheuner C."/>
            <person name="Sibirny A.A."/>
            <person name="Slot J.C."/>
            <person name="Stielow J.B."/>
            <person name="Sun H."/>
            <person name="Kurtzman C.P."/>
            <person name="Blackwell M."/>
            <person name="Grigoriev I.V."/>
            <person name="Jeffries T.W."/>
        </authorList>
    </citation>
    <scope>NUCLEOTIDE SEQUENCE [LARGE SCALE GENOMIC DNA]</scope>
    <source>
        <strain evidence="16">NRRL Y-12698</strain>
    </source>
</reference>
<evidence type="ECO:0000313" key="15">
    <source>
        <dbReference type="EMBL" id="ODQ81202.1"/>
    </source>
</evidence>
<protein>
    <recommendedName>
        <fullName evidence="4">Restriction of telomere capping protein 1</fullName>
    </recommendedName>
</protein>
<evidence type="ECO:0000256" key="2">
    <source>
        <dbReference type="ARBA" id="ARBA00004116"/>
    </source>
</evidence>
<dbReference type="GO" id="GO:1904263">
    <property type="term" value="P:positive regulation of TORC1 signaling"/>
    <property type="evidence" value="ECO:0007669"/>
    <property type="project" value="TreeGrafter"/>
</dbReference>
<name>A0A1E3QVU2_9ASCO</name>
<proteinExistence type="inferred from homology"/>
<evidence type="ECO:0000256" key="4">
    <source>
        <dbReference type="ARBA" id="ARBA00015098"/>
    </source>
</evidence>
<dbReference type="GeneID" id="30149508"/>
<sequence>MIPRNNSARSLAEPHPVEISPSLQTASRRPSTSNFARFAFNIYGSQNNLNSATHTPPSSLPRYTSGASSYSQSYSQSCSHSYSSSVSGSDSRARYTSPTEIQCLAPLNGTVGDFAVIAGKNLLQVLRVSTQEIKVEWDLLASNSARHNQKLGSISDVCAGYDAMGRMVATASTSGSIFIYDYTSKQPSKLQHHLSNHTRAVNSLDFSTHNPYSILSGSQDGTMKVWDLRIKSSKPTTTIQGNAEAVRCVKFLPHLPRKLVAIFDLGVIKKWDVRMPGQYEKKLNAHTGPGLSLGYHPELDYIASGGRDKQIQIWNMGSQGSERTPDYVINTSGPIARVDWGPLVTHANPSLFNHNIALCFMNDVHSIQVWNLKRKYIPLYIVKGHTNQITGFHYKSDRHIWSCSKDHTFVQTDLTQAIQPLRNLPSTALAWGNGFADMIMIDQHKQDFGLDPSFATAIALPERDTLSPIQTMSSSPTSYYTPVERPVLTRSTTLLYPRPPLPRTISRASTGVSANGNTPYAVPVSVPIPLNDDDTFEYLTNTYLTEIPEGMDMAAVCGYHAAPQLLHSPALTKWTSNKSELTKQLRLRTETFSTHTRESQLYKEIEPGSSEDLVIPWGARQLIEKAAEYAADQGNIVLCATLTLLFYNEANPVVEKQQALEWIYLYIQILNRKGLFTIAIDIMKKCEFEEIRLMGQNETTLRTYCPNCLELVVNERTKKRNLENKDTGADEGFWWCDKCRKCLGKCIYCNEPVKGMALAFLSCGHMGHFGCLREWFIWDENTECPSGCGTVVL</sequence>
<comment type="function">
    <text evidence="1">May be involved in a process influencing telomere capping.</text>
</comment>
<feature type="repeat" description="WD" evidence="12">
    <location>
        <begin position="283"/>
        <end position="324"/>
    </location>
</feature>
<dbReference type="InterPro" id="IPR049566">
    <property type="entry name" value="WDR59_RTC1-like_RING_Znf"/>
</dbReference>
<dbReference type="Pfam" id="PF17120">
    <property type="entry name" value="zf-RING_16"/>
    <property type="match status" value="1"/>
</dbReference>
<evidence type="ECO:0000256" key="3">
    <source>
        <dbReference type="ARBA" id="ARBA00008863"/>
    </source>
</evidence>
<dbReference type="Pfam" id="PF00400">
    <property type="entry name" value="WD40"/>
    <property type="match status" value="2"/>
</dbReference>
<dbReference type="GO" id="GO:0008270">
    <property type="term" value="F:zinc ion binding"/>
    <property type="evidence" value="ECO:0007669"/>
    <property type="project" value="UniProtKB-KW"/>
</dbReference>
<dbReference type="GO" id="GO:0005829">
    <property type="term" value="C:cytosol"/>
    <property type="evidence" value="ECO:0007669"/>
    <property type="project" value="TreeGrafter"/>
</dbReference>
<dbReference type="STRING" id="984486.A0A1E3QVU2"/>
<keyword evidence="6 12" id="KW-0853">WD repeat</keyword>
<organism evidence="15 16">
    <name type="scientific">Babjeviella inositovora NRRL Y-12698</name>
    <dbReference type="NCBI Taxonomy" id="984486"/>
    <lineage>
        <taxon>Eukaryota</taxon>
        <taxon>Fungi</taxon>
        <taxon>Dikarya</taxon>
        <taxon>Ascomycota</taxon>
        <taxon>Saccharomycotina</taxon>
        <taxon>Pichiomycetes</taxon>
        <taxon>Serinales incertae sedis</taxon>
        <taxon>Babjeviella</taxon>
    </lineage>
</organism>
<dbReference type="EMBL" id="KV454428">
    <property type="protein sequence ID" value="ODQ81202.1"/>
    <property type="molecule type" value="Genomic_DNA"/>
</dbReference>
<keyword evidence="16" id="KW-1185">Reference proteome</keyword>
<keyword evidence="8" id="KW-0677">Repeat</keyword>
<evidence type="ECO:0000256" key="5">
    <source>
        <dbReference type="ARBA" id="ARBA00022554"/>
    </source>
</evidence>
<dbReference type="OrthoDB" id="60955at2759"/>
<dbReference type="SMART" id="SM00320">
    <property type="entry name" value="WD40"/>
    <property type="match status" value="5"/>
</dbReference>
<gene>
    <name evidence="15" type="ORF">BABINDRAFT_33844</name>
</gene>
<accession>A0A1E3QVU2</accession>
<keyword evidence="10" id="KW-0862">Zinc</keyword>
<dbReference type="InterPro" id="IPR015943">
    <property type="entry name" value="WD40/YVTN_repeat-like_dom_sf"/>
</dbReference>
<comment type="subcellular location">
    <subcellularLocation>
        <location evidence="2">Vacuole</location>
    </subcellularLocation>
</comment>
<evidence type="ECO:0000256" key="6">
    <source>
        <dbReference type="ARBA" id="ARBA00022574"/>
    </source>
</evidence>
<dbReference type="AlphaFoldDB" id="A0A1E3QVU2"/>
<dbReference type="Gene3D" id="2.130.10.10">
    <property type="entry name" value="YVTN repeat-like/Quinoprotein amine dehydrogenase"/>
    <property type="match status" value="2"/>
</dbReference>
<feature type="domain" description="RING-type" evidence="14">
    <location>
        <begin position="746"/>
        <end position="785"/>
    </location>
</feature>
<dbReference type="PROSITE" id="PS50294">
    <property type="entry name" value="WD_REPEATS_REGION"/>
    <property type="match status" value="2"/>
</dbReference>
<evidence type="ECO:0000256" key="10">
    <source>
        <dbReference type="ARBA" id="ARBA00022833"/>
    </source>
</evidence>
<evidence type="ECO:0000256" key="13">
    <source>
        <dbReference type="SAM" id="MobiDB-lite"/>
    </source>
</evidence>
<evidence type="ECO:0000259" key="14">
    <source>
        <dbReference type="PROSITE" id="PS50089"/>
    </source>
</evidence>
<dbReference type="GO" id="GO:0016239">
    <property type="term" value="P:positive regulation of macroautophagy"/>
    <property type="evidence" value="ECO:0007669"/>
    <property type="project" value="TreeGrafter"/>
</dbReference>
<dbReference type="GO" id="GO:0061700">
    <property type="term" value="C:GATOR2 complex"/>
    <property type="evidence" value="ECO:0007669"/>
    <property type="project" value="TreeGrafter"/>
</dbReference>
<dbReference type="Proteomes" id="UP000094336">
    <property type="component" value="Unassembled WGS sequence"/>
</dbReference>
<feature type="compositionally biased region" description="Polar residues" evidence="13">
    <location>
        <begin position="21"/>
        <end position="30"/>
    </location>
</feature>
<dbReference type="CDD" id="cd16488">
    <property type="entry name" value="mRING-H2-C3H3C2_Mio-like"/>
    <property type="match status" value="1"/>
</dbReference>
<keyword evidence="5" id="KW-0926">Vacuole</keyword>
<evidence type="ECO:0000313" key="16">
    <source>
        <dbReference type="Proteomes" id="UP000094336"/>
    </source>
</evidence>
<feature type="repeat" description="WD" evidence="12">
    <location>
        <begin position="194"/>
        <end position="229"/>
    </location>
</feature>
<comment type="similarity">
    <text evidence="3">Belongs to the WD repeat RTC1 family.</text>
</comment>
<evidence type="ECO:0000256" key="8">
    <source>
        <dbReference type="ARBA" id="ARBA00022737"/>
    </source>
</evidence>
<dbReference type="InterPro" id="IPR001841">
    <property type="entry name" value="Znf_RING"/>
</dbReference>
<dbReference type="PROSITE" id="PS50089">
    <property type="entry name" value="ZF_RING_2"/>
    <property type="match status" value="1"/>
</dbReference>
<evidence type="ECO:0000256" key="12">
    <source>
        <dbReference type="PROSITE-ProRule" id="PRU00221"/>
    </source>
</evidence>
<dbReference type="PANTHER" id="PTHR46200:SF1">
    <property type="entry name" value="GATOR COMPLEX PROTEIN WDR24"/>
    <property type="match status" value="1"/>
</dbReference>
<dbReference type="PROSITE" id="PS50082">
    <property type="entry name" value="WD_REPEATS_2"/>
    <property type="match status" value="2"/>
</dbReference>
<dbReference type="PANTHER" id="PTHR46200">
    <property type="entry name" value="GATOR COMPLEX PROTEIN WDR24"/>
    <property type="match status" value="1"/>
</dbReference>
<dbReference type="PROSITE" id="PS00678">
    <property type="entry name" value="WD_REPEATS_1"/>
    <property type="match status" value="2"/>
</dbReference>
<evidence type="ECO:0000256" key="7">
    <source>
        <dbReference type="ARBA" id="ARBA00022723"/>
    </source>
</evidence>
<dbReference type="InterPro" id="IPR036322">
    <property type="entry name" value="WD40_repeat_dom_sf"/>
</dbReference>
<dbReference type="SUPFAM" id="SSF50978">
    <property type="entry name" value="WD40 repeat-like"/>
    <property type="match status" value="1"/>
</dbReference>
<dbReference type="GO" id="GO:0005774">
    <property type="term" value="C:vacuolar membrane"/>
    <property type="evidence" value="ECO:0007669"/>
    <property type="project" value="TreeGrafter"/>
</dbReference>
<evidence type="ECO:0000256" key="9">
    <source>
        <dbReference type="ARBA" id="ARBA00022771"/>
    </source>
</evidence>
<dbReference type="InterPro" id="IPR037590">
    <property type="entry name" value="WDR24"/>
</dbReference>
<keyword evidence="9 11" id="KW-0863">Zinc-finger</keyword>
<evidence type="ECO:0000256" key="11">
    <source>
        <dbReference type="PROSITE-ProRule" id="PRU00175"/>
    </source>
</evidence>
<dbReference type="InterPro" id="IPR019775">
    <property type="entry name" value="WD40_repeat_CS"/>
</dbReference>
<dbReference type="InterPro" id="IPR001680">
    <property type="entry name" value="WD40_rpt"/>
</dbReference>
<evidence type="ECO:0000256" key="1">
    <source>
        <dbReference type="ARBA" id="ARBA00002738"/>
    </source>
</evidence>
<keyword evidence="7" id="KW-0479">Metal-binding</keyword>
<dbReference type="RefSeq" id="XP_018986530.1">
    <property type="nucleotide sequence ID" value="XM_019131655.1"/>
</dbReference>
<feature type="region of interest" description="Disordered" evidence="13">
    <location>
        <begin position="1"/>
        <end position="30"/>
    </location>
</feature>